<evidence type="ECO:0000313" key="5">
    <source>
        <dbReference type="Proteomes" id="UP001187471"/>
    </source>
</evidence>
<dbReference type="GO" id="GO:0003723">
    <property type="term" value="F:RNA binding"/>
    <property type="evidence" value="ECO:0007669"/>
    <property type="project" value="TreeGrafter"/>
</dbReference>
<sequence>MPLASGNPDAATLGLQKKLELGVFLIDIPYSDFLSNHVELFTISTYKSYRSLINCFPQFLLYDLTSFKCTGITIYKAYKASQKKAAKIFQRPSFGPLRATVHGQTLKYNMKVRAGKGFSLEELKWGFPGGESGDLWMVGLGTDLQEEVSEKESVDRLLVTTGRPASWGLITRAAGIPKEVAATIGMAVDHRRRSRSLEGLQANVQRLKSYKSKLVVFPRRAGRFQVILI</sequence>
<evidence type="ECO:0000256" key="1">
    <source>
        <dbReference type="ARBA" id="ARBA00005640"/>
    </source>
</evidence>
<gene>
    <name evidence="4" type="ORF">RJ640_024551</name>
</gene>
<keyword evidence="3" id="KW-0687">Ribonucleoprotein</keyword>
<dbReference type="GO" id="GO:0006412">
    <property type="term" value="P:translation"/>
    <property type="evidence" value="ECO:0007669"/>
    <property type="project" value="InterPro"/>
</dbReference>
<organism evidence="4 5">
    <name type="scientific">Escallonia rubra</name>
    <dbReference type="NCBI Taxonomy" id="112253"/>
    <lineage>
        <taxon>Eukaryota</taxon>
        <taxon>Viridiplantae</taxon>
        <taxon>Streptophyta</taxon>
        <taxon>Embryophyta</taxon>
        <taxon>Tracheophyta</taxon>
        <taxon>Spermatophyta</taxon>
        <taxon>Magnoliopsida</taxon>
        <taxon>eudicotyledons</taxon>
        <taxon>Gunneridae</taxon>
        <taxon>Pentapetalae</taxon>
        <taxon>asterids</taxon>
        <taxon>campanulids</taxon>
        <taxon>Escalloniales</taxon>
        <taxon>Escalloniaceae</taxon>
        <taxon>Escallonia</taxon>
    </lineage>
</organism>
<accession>A0AA88S3B9</accession>
<dbReference type="Proteomes" id="UP001187471">
    <property type="component" value="Unassembled WGS sequence"/>
</dbReference>
<dbReference type="PANTHER" id="PTHR11722:SF0">
    <property type="entry name" value="LARGE RIBOSOMAL SUBUNIT PROTEIN EL13"/>
    <property type="match status" value="1"/>
</dbReference>
<reference evidence="4" key="1">
    <citation type="submission" date="2022-12" db="EMBL/GenBank/DDBJ databases">
        <title>Draft genome assemblies for two species of Escallonia (Escalloniales).</title>
        <authorList>
            <person name="Chanderbali A."/>
            <person name="Dervinis C."/>
            <person name="Anghel I."/>
            <person name="Soltis D."/>
            <person name="Soltis P."/>
            <person name="Zapata F."/>
        </authorList>
    </citation>
    <scope>NUCLEOTIDE SEQUENCE</scope>
    <source>
        <strain evidence="4">UCBG92.1500</strain>
        <tissue evidence="4">Leaf</tissue>
    </source>
</reference>
<evidence type="ECO:0000256" key="3">
    <source>
        <dbReference type="ARBA" id="ARBA00023274"/>
    </source>
</evidence>
<comment type="similarity">
    <text evidence="1">Belongs to the eukaryotic ribosomal protein eL13 family.</text>
</comment>
<comment type="caution">
    <text evidence="4">The sequence shown here is derived from an EMBL/GenBank/DDBJ whole genome shotgun (WGS) entry which is preliminary data.</text>
</comment>
<dbReference type="PANTHER" id="PTHR11722">
    <property type="entry name" value="60S RIBOSOMAL PROTEIN L13"/>
    <property type="match status" value="1"/>
</dbReference>
<evidence type="ECO:0000313" key="4">
    <source>
        <dbReference type="EMBL" id="KAK2991286.1"/>
    </source>
</evidence>
<keyword evidence="2" id="KW-0689">Ribosomal protein</keyword>
<dbReference type="InterPro" id="IPR001380">
    <property type="entry name" value="Ribosomal_eL13"/>
</dbReference>
<proteinExistence type="inferred from homology"/>
<dbReference type="AlphaFoldDB" id="A0AA88S3B9"/>
<dbReference type="GO" id="GO:0003735">
    <property type="term" value="F:structural constituent of ribosome"/>
    <property type="evidence" value="ECO:0007669"/>
    <property type="project" value="InterPro"/>
</dbReference>
<dbReference type="Pfam" id="PF01294">
    <property type="entry name" value="Ribosomal_L13e"/>
    <property type="match status" value="2"/>
</dbReference>
<dbReference type="GO" id="GO:0022625">
    <property type="term" value="C:cytosolic large ribosomal subunit"/>
    <property type="evidence" value="ECO:0007669"/>
    <property type="project" value="TreeGrafter"/>
</dbReference>
<evidence type="ECO:0000256" key="2">
    <source>
        <dbReference type="ARBA" id="ARBA00022980"/>
    </source>
</evidence>
<protein>
    <submittedName>
        <fullName evidence="4">Uncharacterized protein</fullName>
    </submittedName>
</protein>
<dbReference type="EMBL" id="JAVXUO010000539">
    <property type="protein sequence ID" value="KAK2991286.1"/>
    <property type="molecule type" value="Genomic_DNA"/>
</dbReference>
<keyword evidence="5" id="KW-1185">Reference proteome</keyword>
<name>A0AA88S3B9_9ASTE</name>